<keyword evidence="7" id="KW-0833">Ubl conjugation pathway</keyword>
<dbReference type="FunFam" id="3.30.40.10:FF:000117">
    <property type="entry name" value="Probable E3 ubiquitin-protein ligase makorin-1"/>
    <property type="match status" value="1"/>
</dbReference>
<name>A0AAW0SV26_SCYPA</name>
<keyword evidence="14" id="KW-1185">Reference proteome</keyword>
<keyword evidence="4 9" id="KW-0479">Metal-binding</keyword>
<evidence type="ECO:0000259" key="12">
    <source>
        <dbReference type="PROSITE" id="PS50103"/>
    </source>
</evidence>
<dbReference type="SMART" id="SM00184">
    <property type="entry name" value="RING"/>
    <property type="match status" value="1"/>
</dbReference>
<feature type="zinc finger region" description="C3H1-type" evidence="9">
    <location>
        <begin position="253"/>
        <end position="281"/>
    </location>
</feature>
<feature type="zinc finger region" description="C3H1-type" evidence="9">
    <location>
        <begin position="22"/>
        <end position="49"/>
    </location>
</feature>
<dbReference type="EMBL" id="JARAKH010000044">
    <property type="protein sequence ID" value="KAK8378906.1"/>
    <property type="molecule type" value="Genomic_DNA"/>
</dbReference>
<dbReference type="InterPro" id="IPR001841">
    <property type="entry name" value="Znf_RING"/>
</dbReference>
<proteinExistence type="predicted"/>
<dbReference type="PANTHER" id="PTHR11224:SF10">
    <property type="entry name" value="IP09428P-RELATED"/>
    <property type="match status" value="1"/>
</dbReference>
<feature type="domain" description="RING-type" evidence="11">
    <location>
        <begin position="327"/>
        <end position="381"/>
    </location>
</feature>
<dbReference type="SUPFAM" id="SSF90229">
    <property type="entry name" value="CCCH zinc finger"/>
    <property type="match status" value="2"/>
</dbReference>
<evidence type="ECO:0000256" key="3">
    <source>
        <dbReference type="ARBA" id="ARBA00022679"/>
    </source>
</evidence>
<dbReference type="AlphaFoldDB" id="A0AAW0SV26"/>
<keyword evidence="8 9" id="KW-0862">Zinc</keyword>
<feature type="domain" description="C3H1-type" evidence="12">
    <location>
        <begin position="253"/>
        <end position="281"/>
    </location>
</feature>
<keyword evidence="5" id="KW-0677">Repeat</keyword>
<comment type="catalytic activity">
    <reaction evidence="1">
        <text>S-ubiquitinyl-[E2 ubiquitin-conjugating enzyme]-L-cysteine + [acceptor protein]-L-lysine = [E2 ubiquitin-conjugating enzyme]-L-cysteine + N(6)-ubiquitinyl-[acceptor protein]-L-lysine.</text>
        <dbReference type="EC" id="2.3.2.27"/>
    </reaction>
</comment>
<feature type="compositionally biased region" description="Low complexity" evidence="10">
    <location>
        <begin position="124"/>
        <end position="134"/>
    </location>
</feature>
<dbReference type="GO" id="GO:0008270">
    <property type="term" value="F:zinc ion binding"/>
    <property type="evidence" value="ECO:0007669"/>
    <property type="project" value="UniProtKB-KW"/>
</dbReference>
<dbReference type="PROSITE" id="PS00518">
    <property type="entry name" value="ZF_RING_1"/>
    <property type="match status" value="1"/>
</dbReference>
<feature type="region of interest" description="Disordered" evidence="10">
    <location>
        <begin position="82"/>
        <end position="197"/>
    </location>
</feature>
<feature type="domain" description="C3H1-type" evidence="12">
    <location>
        <begin position="51"/>
        <end position="78"/>
    </location>
</feature>
<dbReference type="Gene3D" id="3.30.40.10">
    <property type="entry name" value="Zinc/RING finger domain, C3HC4 (zinc finger)"/>
    <property type="match status" value="1"/>
</dbReference>
<dbReference type="SUPFAM" id="SSF57850">
    <property type="entry name" value="RING/U-box"/>
    <property type="match status" value="1"/>
</dbReference>
<dbReference type="PROSITE" id="PS50103">
    <property type="entry name" value="ZF_C3H1"/>
    <property type="match status" value="4"/>
</dbReference>
<dbReference type="InterPro" id="IPR036855">
    <property type="entry name" value="Znf_CCCH_sf"/>
</dbReference>
<dbReference type="Pfam" id="PF18044">
    <property type="entry name" value="zf-CCCH_4"/>
    <property type="match status" value="2"/>
</dbReference>
<evidence type="ECO:0000256" key="4">
    <source>
        <dbReference type="ARBA" id="ARBA00022723"/>
    </source>
</evidence>
<dbReference type="Pfam" id="PF00097">
    <property type="entry name" value="zf-C3HC4"/>
    <property type="match status" value="1"/>
</dbReference>
<sequence length="519" mass="58694">MRIGRERYYWKCCHQRKMAEGGVKTVLCRYFMNGVCREGDRCHFSHNRDSSRPSMICRYYLKGNCYYGRSCRYDHTWPGHQSGSEYNQTEGPPQHLGESSQQGPACTDTSRHKDGLTLPAPHVQSSQPSLLSQSKPNKDFSSTSQSSHVTSNTSNSSISSSSLRKKGSSGSPSNSNSVSCVVSQGRQAPQPLLQDSRVPSWVDAPEFVPKLAKEDILNSQPDISTSLAPTDYVSYAQVVGAGNKETSSTTSCGSDGELCPTYLMSGKCQLGEQCSYIHGLMCEVCQLACLHPFDEEQRRIHKEECTKLMEAEMEHSFAVARSKDKVCGICMDTVMERPLASQRRFGILPNCAHCFCLNCIRKWRQSKQFENKIIRSCPECRTQSDFVIPSRYWVDDKDKEEKDKLLLSYQQALSDKPCKYFKQGEGQCPFGNKCFYLHALPDGTKKDVGPPRRRRRFNADGELQQHLDNMALWDFVLEREHRLELLRGSIQTLLLELELEDLADEFYFADDSVSEASDL</sequence>
<evidence type="ECO:0000313" key="14">
    <source>
        <dbReference type="Proteomes" id="UP001487740"/>
    </source>
</evidence>
<evidence type="ECO:0000256" key="6">
    <source>
        <dbReference type="ARBA" id="ARBA00022771"/>
    </source>
</evidence>
<dbReference type="InterPro" id="IPR045072">
    <property type="entry name" value="MKRN-like"/>
</dbReference>
<dbReference type="Pfam" id="PF00642">
    <property type="entry name" value="zf-CCCH"/>
    <property type="match status" value="2"/>
</dbReference>
<dbReference type="EMBL" id="JARAKH010000044">
    <property type="protein sequence ID" value="KAK8378908.1"/>
    <property type="molecule type" value="Genomic_DNA"/>
</dbReference>
<evidence type="ECO:0000256" key="1">
    <source>
        <dbReference type="ARBA" id="ARBA00000900"/>
    </source>
</evidence>
<dbReference type="PROSITE" id="PS50089">
    <property type="entry name" value="ZF_RING_2"/>
    <property type="match status" value="1"/>
</dbReference>
<dbReference type="GO" id="GO:0061630">
    <property type="term" value="F:ubiquitin protein ligase activity"/>
    <property type="evidence" value="ECO:0007669"/>
    <property type="project" value="UniProtKB-EC"/>
</dbReference>
<dbReference type="InterPro" id="IPR017907">
    <property type="entry name" value="Znf_RING_CS"/>
</dbReference>
<accession>A0AAW0SV26</accession>
<dbReference type="EMBL" id="JARAKH010000044">
    <property type="protein sequence ID" value="KAK8378905.1"/>
    <property type="molecule type" value="Genomic_DNA"/>
</dbReference>
<keyword evidence="6 9" id="KW-0863">Zinc-finger</keyword>
<feature type="compositionally biased region" description="Low complexity" evidence="10">
    <location>
        <begin position="141"/>
        <end position="183"/>
    </location>
</feature>
<dbReference type="GO" id="GO:0000209">
    <property type="term" value="P:protein polyubiquitination"/>
    <property type="evidence" value="ECO:0007669"/>
    <property type="project" value="InterPro"/>
</dbReference>
<evidence type="ECO:0000256" key="9">
    <source>
        <dbReference type="PROSITE-ProRule" id="PRU00723"/>
    </source>
</evidence>
<evidence type="ECO:0000256" key="2">
    <source>
        <dbReference type="ARBA" id="ARBA00012483"/>
    </source>
</evidence>
<dbReference type="EMBL" id="JARAKH010000044">
    <property type="protein sequence ID" value="KAK8378907.1"/>
    <property type="molecule type" value="Genomic_DNA"/>
</dbReference>
<dbReference type="InterPro" id="IPR000571">
    <property type="entry name" value="Znf_CCCH"/>
</dbReference>
<dbReference type="Proteomes" id="UP001487740">
    <property type="component" value="Unassembled WGS sequence"/>
</dbReference>
<dbReference type="PANTHER" id="PTHR11224">
    <property type="entry name" value="MAKORIN-RELATED"/>
    <property type="match status" value="1"/>
</dbReference>
<organism evidence="13 14">
    <name type="scientific">Scylla paramamosain</name>
    <name type="common">Mud crab</name>
    <dbReference type="NCBI Taxonomy" id="85552"/>
    <lineage>
        <taxon>Eukaryota</taxon>
        <taxon>Metazoa</taxon>
        <taxon>Ecdysozoa</taxon>
        <taxon>Arthropoda</taxon>
        <taxon>Crustacea</taxon>
        <taxon>Multicrustacea</taxon>
        <taxon>Malacostraca</taxon>
        <taxon>Eumalacostraca</taxon>
        <taxon>Eucarida</taxon>
        <taxon>Decapoda</taxon>
        <taxon>Pleocyemata</taxon>
        <taxon>Brachyura</taxon>
        <taxon>Eubrachyura</taxon>
        <taxon>Portunoidea</taxon>
        <taxon>Portunidae</taxon>
        <taxon>Portuninae</taxon>
        <taxon>Scylla</taxon>
    </lineage>
</organism>
<dbReference type="EMBL" id="JARAKH010000044">
    <property type="protein sequence ID" value="KAK8378904.1"/>
    <property type="molecule type" value="Genomic_DNA"/>
</dbReference>
<dbReference type="EMBL" id="JARAKH010000044">
    <property type="protein sequence ID" value="KAK8378910.1"/>
    <property type="molecule type" value="Genomic_DNA"/>
</dbReference>
<dbReference type="Gene3D" id="4.10.1000.10">
    <property type="entry name" value="Zinc finger, CCCH-type"/>
    <property type="match status" value="2"/>
</dbReference>
<feature type="zinc finger region" description="C3H1-type" evidence="9">
    <location>
        <begin position="51"/>
        <end position="78"/>
    </location>
</feature>
<feature type="domain" description="C3H1-type" evidence="12">
    <location>
        <begin position="22"/>
        <end position="49"/>
    </location>
</feature>
<dbReference type="InterPro" id="IPR018957">
    <property type="entry name" value="Znf_C3HC4_RING-type"/>
</dbReference>
<evidence type="ECO:0000256" key="8">
    <source>
        <dbReference type="ARBA" id="ARBA00022833"/>
    </source>
</evidence>
<dbReference type="InterPro" id="IPR013083">
    <property type="entry name" value="Znf_RING/FYVE/PHD"/>
</dbReference>
<evidence type="ECO:0000256" key="7">
    <source>
        <dbReference type="ARBA" id="ARBA00022786"/>
    </source>
</evidence>
<evidence type="ECO:0000256" key="10">
    <source>
        <dbReference type="SAM" id="MobiDB-lite"/>
    </source>
</evidence>
<dbReference type="EC" id="2.3.2.27" evidence="2"/>
<reference evidence="13 14" key="1">
    <citation type="submission" date="2023-03" db="EMBL/GenBank/DDBJ databases">
        <title>High-quality genome of Scylla paramamosain provides insights in environmental adaptation.</title>
        <authorList>
            <person name="Zhang L."/>
        </authorList>
    </citation>
    <scope>NUCLEOTIDE SEQUENCE [LARGE SCALE GENOMIC DNA]</scope>
    <source>
        <strain evidence="13">LZ_2023a</strain>
        <tissue evidence="13">Muscle</tissue>
    </source>
</reference>
<feature type="domain" description="C3H1-type" evidence="12">
    <location>
        <begin position="412"/>
        <end position="441"/>
    </location>
</feature>
<evidence type="ECO:0000256" key="5">
    <source>
        <dbReference type="ARBA" id="ARBA00022737"/>
    </source>
</evidence>
<comment type="caution">
    <text evidence="13">The sequence shown here is derived from an EMBL/GenBank/DDBJ whole genome shotgun (WGS) entry which is preliminary data.</text>
</comment>
<evidence type="ECO:0000259" key="11">
    <source>
        <dbReference type="PROSITE" id="PS50089"/>
    </source>
</evidence>
<feature type="zinc finger region" description="C3H1-type" evidence="9">
    <location>
        <begin position="412"/>
        <end position="441"/>
    </location>
</feature>
<dbReference type="SMART" id="SM00356">
    <property type="entry name" value="ZnF_C3H1"/>
    <property type="match status" value="4"/>
</dbReference>
<feature type="compositionally biased region" description="Polar residues" evidence="10">
    <location>
        <begin position="82"/>
        <end position="108"/>
    </location>
</feature>
<gene>
    <name evidence="13" type="ORF">O3P69_009561</name>
</gene>
<dbReference type="InterPro" id="IPR041367">
    <property type="entry name" value="Znf-CCCH_4"/>
</dbReference>
<evidence type="ECO:0000313" key="13">
    <source>
        <dbReference type="EMBL" id="KAK8378908.1"/>
    </source>
</evidence>
<protein>
    <recommendedName>
        <fullName evidence="2">RING-type E3 ubiquitin transferase</fullName>
        <ecNumber evidence="2">2.3.2.27</ecNumber>
    </recommendedName>
</protein>
<keyword evidence="3" id="KW-0808">Transferase</keyword>